<dbReference type="PANTHER" id="PTHR35849:SF1">
    <property type="entry name" value="INTERMEMBRANE PHOSPHOLIPID TRANSPORT SYSTEM BINDING PROTEIN MLAB"/>
    <property type="match status" value="1"/>
</dbReference>
<dbReference type="eggNOG" id="COG3113">
    <property type="taxonomic scope" value="Bacteria"/>
</dbReference>
<dbReference type="CDD" id="cd07043">
    <property type="entry name" value="STAS_anti-anti-sigma_factors"/>
    <property type="match status" value="1"/>
</dbReference>
<dbReference type="EMBL" id="BAFF01000002">
    <property type="protein sequence ID" value="GAB51150.1"/>
    <property type="molecule type" value="Genomic_DNA"/>
</dbReference>
<dbReference type="InterPro" id="IPR036513">
    <property type="entry name" value="STAS_dom_sf"/>
</dbReference>
<dbReference type="AlphaFoldDB" id="H5UZJ2"/>
<dbReference type="InterPro" id="IPR002645">
    <property type="entry name" value="STAS_dom"/>
</dbReference>
<sequence>MADNLTWLREDDRLILRGELDQETVGALWEKREAAMSEVSVIDLYAIDRVDTSGLAMLLHLVQIGRQGGKHVSLAGISDKLTTLAKLYNLPADLIPVATS</sequence>
<reference evidence="2 3" key="1">
    <citation type="submission" date="2012-02" db="EMBL/GenBank/DDBJ databases">
        <title>Whole genome shotgun sequence of Escherichia hermannii NBRC 105704.</title>
        <authorList>
            <person name="Yoshida I."/>
            <person name="Hosoyama A."/>
            <person name="Tsuchikane K."/>
            <person name="Katsumata H."/>
            <person name="Yamazaki S."/>
            <person name="Fujita N."/>
        </authorList>
    </citation>
    <scope>NUCLEOTIDE SEQUENCE [LARGE SCALE GENOMIC DNA]</scope>
    <source>
        <strain evidence="2 3">NBRC 105704</strain>
    </source>
</reference>
<dbReference type="InterPro" id="IPR052746">
    <property type="entry name" value="MlaB_ABC_Transporter"/>
</dbReference>
<evidence type="ECO:0000313" key="2">
    <source>
        <dbReference type="EMBL" id="GAB51150.1"/>
    </source>
</evidence>
<name>H5UZJ2_ATLHE</name>
<accession>H5UZJ2</accession>
<keyword evidence="3" id="KW-1185">Reference proteome</keyword>
<feature type="domain" description="STAS" evidence="1">
    <location>
        <begin position="14"/>
        <end position="100"/>
    </location>
</feature>
<gene>
    <name evidence="2" type="primary">mlaB</name>
    <name evidence="2" type="ORF">EH105704_02_01790</name>
</gene>
<dbReference type="GeneID" id="92826981"/>
<dbReference type="Gene3D" id="3.30.750.24">
    <property type="entry name" value="STAS domain"/>
    <property type="match status" value="1"/>
</dbReference>
<dbReference type="InterPro" id="IPR049743">
    <property type="entry name" value="MlaB"/>
</dbReference>
<dbReference type="RefSeq" id="WP_002434216.1">
    <property type="nucleotide sequence ID" value="NZ_BAFF01000002.1"/>
</dbReference>
<dbReference type="PANTHER" id="PTHR35849">
    <property type="entry name" value="BLR2341 PROTEIN"/>
    <property type="match status" value="1"/>
</dbReference>
<evidence type="ECO:0000259" key="1">
    <source>
        <dbReference type="PROSITE" id="PS50801"/>
    </source>
</evidence>
<dbReference type="InterPro" id="IPR058548">
    <property type="entry name" value="MlaB-like_STAS"/>
</dbReference>
<dbReference type="PROSITE" id="PS50801">
    <property type="entry name" value="STAS"/>
    <property type="match status" value="1"/>
</dbReference>
<dbReference type="Pfam" id="PF13466">
    <property type="entry name" value="STAS_2"/>
    <property type="match status" value="1"/>
</dbReference>
<dbReference type="Proteomes" id="UP000010297">
    <property type="component" value="Unassembled WGS sequence"/>
</dbReference>
<proteinExistence type="predicted"/>
<dbReference type="SUPFAM" id="SSF52091">
    <property type="entry name" value="SpoIIaa-like"/>
    <property type="match status" value="1"/>
</dbReference>
<dbReference type="NCBIfam" id="NF033618">
    <property type="entry name" value="mlaB_1"/>
    <property type="match status" value="1"/>
</dbReference>
<comment type="caution">
    <text evidence="2">The sequence shown here is derived from an EMBL/GenBank/DDBJ whole genome shotgun (WGS) entry which is preliminary data.</text>
</comment>
<evidence type="ECO:0000313" key="3">
    <source>
        <dbReference type="Proteomes" id="UP000010297"/>
    </source>
</evidence>
<organism evidence="2 3">
    <name type="scientific">Atlantibacter hermannii NBRC 105704</name>
    <dbReference type="NCBI Taxonomy" id="1115512"/>
    <lineage>
        <taxon>Bacteria</taxon>
        <taxon>Pseudomonadati</taxon>
        <taxon>Pseudomonadota</taxon>
        <taxon>Gammaproteobacteria</taxon>
        <taxon>Enterobacterales</taxon>
        <taxon>Enterobacteriaceae</taxon>
        <taxon>Atlantibacter</taxon>
    </lineage>
</organism>
<protein>
    <submittedName>
        <fullName evidence="2">Putative phospholipid ABC transporter substrate binding periplasmic protein MlaB</fullName>
    </submittedName>
</protein>